<dbReference type="Proteomes" id="UP000641206">
    <property type="component" value="Unassembled WGS sequence"/>
</dbReference>
<organism evidence="1 2">
    <name type="scientific">Oceanobacillus neutriphilus</name>
    <dbReference type="NCBI Taxonomy" id="531815"/>
    <lineage>
        <taxon>Bacteria</taxon>
        <taxon>Bacillati</taxon>
        <taxon>Bacillota</taxon>
        <taxon>Bacilli</taxon>
        <taxon>Bacillales</taxon>
        <taxon>Bacillaceae</taxon>
        <taxon>Oceanobacillus</taxon>
    </lineage>
</organism>
<dbReference type="EMBL" id="BMLW01000003">
    <property type="protein sequence ID" value="GGP09459.1"/>
    <property type="molecule type" value="Genomic_DNA"/>
</dbReference>
<name>A0ABQ2NS21_9BACI</name>
<reference evidence="2" key="1">
    <citation type="journal article" date="2019" name="Int. J. Syst. Evol. Microbiol.">
        <title>The Global Catalogue of Microorganisms (GCM) 10K type strain sequencing project: providing services to taxonomists for standard genome sequencing and annotation.</title>
        <authorList>
            <consortium name="The Broad Institute Genomics Platform"/>
            <consortium name="The Broad Institute Genome Sequencing Center for Infectious Disease"/>
            <person name="Wu L."/>
            <person name="Ma J."/>
        </authorList>
    </citation>
    <scope>NUCLEOTIDE SEQUENCE [LARGE SCALE GENOMIC DNA]</scope>
    <source>
        <strain evidence="2">CGMCC 1.7693</strain>
    </source>
</reference>
<accession>A0ABQ2NS21</accession>
<sequence length="56" mass="6119">MCEAAAAADRFAFLGARSSANFCQEEHLAKVDLQMVLIPVQLQASKTRQLPDSALR</sequence>
<evidence type="ECO:0000313" key="1">
    <source>
        <dbReference type="EMBL" id="GGP09459.1"/>
    </source>
</evidence>
<proteinExistence type="predicted"/>
<keyword evidence="2" id="KW-1185">Reference proteome</keyword>
<evidence type="ECO:0000313" key="2">
    <source>
        <dbReference type="Proteomes" id="UP000641206"/>
    </source>
</evidence>
<protein>
    <submittedName>
        <fullName evidence="1">Uncharacterized protein</fullName>
    </submittedName>
</protein>
<gene>
    <name evidence="1" type="ORF">GCM10011346_13610</name>
</gene>
<comment type="caution">
    <text evidence="1">The sequence shown here is derived from an EMBL/GenBank/DDBJ whole genome shotgun (WGS) entry which is preliminary data.</text>
</comment>